<dbReference type="SFLD" id="SFLDF00303">
    <property type="entry name" value="hopanoid_C2-methyltransferase"/>
    <property type="match status" value="1"/>
</dbReference>
<accession>A0A8B2NWI1</accession>
<keyword evidence="2" id="KW-0949">S-adenosyl-L-methionine</keyword>
<dbReference type="GO" id="GO:0051536">
    <property type="term" value="F:iron-sulfur cluster binding"/>
    <property type="evidence" value="ECO:0007669"/>
    <property type="project" value="UniProtKB-KW"/>
</dbReference>
<evidence type="ECO:0000256" key="5">
    <source>
        <dbReference type="ARBA" id="ARBA00023014"/>
    </source>
</evidence>
<keyword evidence="5" id="KW-0411">Iron-sulfur</keyword>
<keyword evidence="8" id="KW-1185">Reference proteome</keyword>
<dbReference type="InterPro" id="IPR023404">
    <property type="entry name" value="rSAM_horseshoe"/>
</dbReference>
<sequence length="536" mass="60616">MVYPEFDGNSFWAMKSAMPLMGKRSLMPPLGLLTVAALLPDDWRIRLIDNNIDPVADADIAAADLVMISGMMPQRASMLDMIERAHRLGRPIAVGGPDVMSSPELYDDAEYVVTGEGESVVSTLVEAWHSGEARARIDAEKFTADVTTSPVPRFDLIRADDYMQMAVQYSRGCPFTCEFCDIIELFGRRPRTKTSAQMLAELDRIYALGHRGSVNFVDDNLIGNKKAVKAFLPDLIAWQRARKYPFDFYTEASLNLSDDPELMTMMARAGFMSVFIGIESPDPDLLEAMRKKQNMRRDIVESIDKVYAHGIQVIAGFIVGFDGEKEGTGDTVADLIDSTAIPVSICGLLFALPGTQLSRRLEAEGRLHDLHHSHWVEQKMADQCSQGLNFDTDRPRVDVLRDYRTVIARSYTPENFHRRVRSLIDRMGFEHIKVDLRRHKHWSHQARMMMRVCWALGVRAPRGKRQFWGTLRHAMKNGNPHAFEPFFMSLIPYAHLEPFSHEVLRVIDERIANVDAEDRRPAPARMPAPQLEAAAI</sequence>
<dbReference type="GO" id="GO:0003824">
    <property type="term" value="F:catalytic activity"/>
    <property type="evidence" value="ECO:0007669"/>
    <property type="project" value="InterPro"/>
</dbReference>
<dbReference type="SFLD" id="SFLDG01123">
    <property type="entry name" value="methyltransferase_(Class_B)"/>
    <property type="match status" value="1"/>
</dbReference>
<evidence type="ECO:0000313" key="8">
    <source>
        <dbReference type="Proteomes" id="UP000249590"/>
    </source>
</evidence>
<keyword evidence="3" id="KW-0479">Metal-binding</keyword>
<dbReference type="InterPro" id="IPR034530">
    <property type="entry name" value="HpnP-like"/>
</dbReference>
<dbReference type="SFLD" id="SFLDG01082">
    <property type="entry name" value="B12-binding_domain_containing"/>
    <property type="match status" value="1"/>
</dbReference>
<dbReference type="InterPro" id="IPR025274">
    <property type="entry name" value="DUF4070"/>
</dbReference>
<dbReference type="Gene3D" id="3.80.30.20">
    <property type="entry name" value="tm_1862 like domain"/>
    <property type="match status" value="1"/>
</dbReference>
<dbReference type="InterPro" id="IPR058240">
    <property type="entry name" value="rSAM_sf"/>
</dbReference>
<evidence type="ECO:0000256" key="1">
    <source>
        <dbReference type="ARBA" id="ARBA00001966"/>
    </source>
</evidence>
<dbReference type="Pfam" id="PF02310">
    <property type="entry name" value="B12-binding"/>
    <property type="match status" value="1"/>
</dbReference>
<proteinExistence type="predicted"/>
<dbReference type="InterPro" id="IPR007197">
    <property type="entry name" value="rSAM"/>
</dbReference>
<protein>
    <submittedName>
        <fullName evidence="7">B12-binding domain-containing radical SAM protein</fullName>
    </submittedName>
</protein>
<gene>
    <name evidence="7" type="ORF">DLJ53_03750</name>
</gene>
<keyword evidence="4" id="KW-0408">Iron</keyword>
<dbReference type="GO" id="GO:0005829">
    <property type="term" value="C:cytosol"/>
    <property type="evidence" value="ECO:0007669"/>
    <property type="project" value="TreeGrafter"/>
</dbReference>
<dbReference type="InterPro" id="IPR051198">
    <property type="entry name" value="BchE-like"/>
</dbReference>
<comment type="cofactor">
    <cofactor evidence="1">
        <name>[4Fe-4S] cluster</name>
        <dbReference type="ChEBI" id="CHEBI:49883"/>
    </cofactor>
</comment>
<dbReference type="SUPFAM" id="SSF102114">
    <property type="entry name" value="Radical SAM enzymes"/>
    <property type="match status" value="1"/>
</dbReference>
<dbReference type="InterPro" id="IPR034466">
    <property type="entry name" value="Methyltransferase_Class_B"/>
</dbReference>
<evidence type="ECO:0000256" key="4">
    <source>
        <dbReference type="ARBA" id="ARBA00023004"/>
    </source>
</evidence>
<dbReference type="Proteomes" id="UP000249590">
    <property type="component" value="Unassembled WGS sequence"/>
</dbReference>
<dbReference type="GO" id="GO:0031419">
    <property type="term" value="F:cobalamin binding"/>
    <property type="evidence" value="ECO:0007669"/>
    <property type="project" value="InterPro"/>
</dbReference>
<dbReference type="SFLD" id="SFLDS00029">
    <property type="entry name" value="Radical_SAM"/>
    <property type="match status" value="1"/>
</dbReference>
<organism evidence="7 8">
    <name type="scientific">Acuticoccus sediminis</name>
    <dbReference type="NCBI Taxonomy" id="2184697"/>
    <lineage>
        <taxon>Bacteria</taxon>
        <taxon>Pseudomonadati</taxon>
        <taxon>Pseudomonadota</taxon>
        <taxon>Alphaproteobacteria</taxon>
        <taxon>Hyphomicrobiales</taxon>
        <taxon>Amorphaceae</taxon>
        <taxon>Acuticoccus</taxon>
    </lineage>
</organism>
<dbReference type="InterPro" id="IPR006638">
    <property type="entry name" value="Elp3/MiaA/NifB-like_rSAM"/>
</dbReference>
<dbReference type="CDD" id="cd01335">
    <property type="entry name" value="Radical_SAM"/>
    <property type="match status" value="1"/>
</dbReference>
<evidence type="ECO:0000256" key="3">
    <source>
        <dbReference type="ARBA" id="ARBA00022723"/>
    </source>
</evidence>
<dbReference type="PANTHER" id="PTHR43409">
    <property type="entry name" value="ANAEROBIC MAGNESIUM-PROTOPORPHYRIN IX MONOMETHYL ESTER CYCLASE-RELATED"/>
    <property type="match status" value="1"/>
</dbReference>
<dbReference type="PANTHER" id="PTHR43409:SF3">
    <property type="entry name" value="HYPOTHETICAL METHYLTRANSFERASE"/>
    <property type="match status" value="1"/>
</dbReference>
<dbReference type="InterPro" id="IPR006158">
    <property type="entry name" value="Cobalamin-bd"/>
</dbReference>
<evidence type="ECO:0000259" key="6">
    <source>
        <dbReference type="PROSITE" id="PS51918"/>
    </source>
</evidence>
<dbReference type="Pfam" id="PF13282">
    <property type="entry name" value="DUF4070"/>
    <property type="match status" value="1"/>
</dbReference>
<evidence type="ECO:0000313" key="7">
    <source>
        <dbReference type="EMBL" id="RAI04497.1"/>
    </source>
</evidence>
<name>A0A8B2NWI1_9HYPH</name>
<reference evidence="7 8" key="1">
    <citation type="submission" date="2018-05" db="EMBL/GenBank/DDBJ databases">
        <title>Acuticoccus sediminis sp. nov., isolated from deep-sea sediment of Indian Ocean.</title>
        <authorList>
            <person name="Liu X."/>
            <person name="Lai Q."/>
            <person name="Du Y."/>
            <person name="Sun F."/>
            <person name="Zhang X."/>
            <person name="Wang S."/>
            <person name="Shao Z."/>
        </authorList>
    </citation>
    <scope>NUCLEOTIDE SEQUENCE [LARGE SCALE GENOMIC DNA]</scope>
    <source>
        <strain evidence="7 8">PTG4-2</strain>
    </source>
</reference>
<feature type="domain" description="Radical SAM core" evidence="6">
    <location>
        <begin position="159"/>
        <end position="377"/>
    </location>
</feature>
<evidence type="ECO:0000256" key="2">
    <source>
        <dbReference type="ARBA" id="ARBA00022691"/>
    </source>
</evidence>
<dbReference type="EMBL" id="QHHQ01000001">
    <property type="protein sequence ID" value="RAI04497.1"/>
    <property type="molecule type" value="Genomic_DNA"/>
</dbReference>
<comment type="caution">
    <text evidence="7">The sequence shown here is derived from an EMBL/GenBank/DDBJ whole genome shotgun (WGS) entry which is preliminary data.</text>
</comment>
<dbReference type="AlphaFoldDB" id="A0A8B2NWI1"/>
<dbReference type="PROSITE" id="PS51918">
    <property type="entry name" value="RADICAL_SAM"/>
    <property type="match status" value="1"/>
</dbReference>
<dbReference type="Gene3D" id="3.40.50.280">
    <property type="entry name" value="Cobalamin-binding domain"/>
    <property type="match status" value="1"/>
</dbReference>
<dbReference type="GO" id="GO:0046872">
    <property type="term" value="F:metal ion binding"/>
    <property type="evidence" value="ECO:0007669"/>
    <property type="project" value="UniProtKB-KW"/>
</dbReference>
<dbReference type="Pfam" id="PF04055">
    <property type="entry name" value="Radical_SAM"/>
    <property type="match status" value="1"/>
</dbReference>
<dbReference type="SMART" id="SM00729">
    <property type="entry name" value="Elp3"/>
    <property type="match status" value="1"/>
</dbReference>
<dbReference type="OrthoDB" id="9801424at2"/>